<dbReference type="GO" id="GO:0005886">
    <property type="term" value="C:plasma membrane"/>
    <property type="evidence" value="ECO:0007669"/>
    <property type="project" value="UniProtKB-SubCell"/>
</dbReference>
<feature type="transmembrane region" description="Helical" evidence="7">
    <location>
        <begin position="47"/>
        <end position="65"/>
    </location>
</feature>
<feature type="region of interest" description="Disordered" evidence="6">
    <location>
        <begin position="188"/>
        <end position="235"/>
    </location>
</feature>
<evidence type="ECO:0000256" key="3">
    <source>
        <dbReference type="ARBA" id="ARBA00022692"/>
    </source>
</evidence>
<dbReference type="EMBL" id="CAFBMK010000249">
    <property type="protein sequence ID" value="CAB4941446.1"/>
    <property type="molecule type" value="Genomic_DNA"/>
</dbReference>
<dbReference type="NCBIfam" id="NF006521">
    <property type="entry name" value="PRK08965.1-5"/>
    <property type="match status" value="1"/>
</dbReference>
<evidence type="ECO:0000256" key="5">
    <source>
        <dbReference type="ARBA" id="ARBA00023136"/>
    </source>
</evidence>
<evidence type="ECO:0000256" key="2">
    <source>
        <dbReference type="ARBA" id="ARBA00022475"/>
    </source>
</evidence>
<dbReference type="GO" id="GO:0008324">
    <property type="term" value="F:monoatomic cation transmembrane transporter activity"/>
    <property type="evidence" value="ECO:0007669"/>
    <property type="project" value="InterPro"/>
</dbReference>
<organism evidence="8">
    <name type="scientific">freshwater metagenome</name>
    <dbReference type="NCBI Taxonomy" id="449393"/>
    <lineage>
        <taxon>unclassified sequences</taxon>
        <taxon>metagenomes</taxon>
        <taxon>ecological metagenomes</taxon>
    </lineage>
</organism>
<evidence type="ECO:0000256" key="1">
    <source>
        <dbReference type="ARBA" id="ARBA00004651"/>
    </source>
</evidence>
<dbReference type="AlphaFoldDB" id="A0A6J7JE08"/>
<proteinExistence type="predicted"/>
<comment type="subcellular location">
    <subcellularLocation>
        <location evidence="1">Cell membrane</location>
        <topology evidence="1">Multi-pass membrane protein</topology>
    </subcellularLocation>
</comment>
<evidence type="ECO:0000256" key="7">
    <source>
        <dbReference type="SAM" id="Phobius"/>
    </source>
</evidence>
<protein>
    <submittedName>
        <fullName evidence="8">Unannotated protein</fullName>
    </submittedName>
</protein>
<keyword evidence="4 7" id="KW-1133">Transmembrane helix</keyword>
<dbReference type="PANTHER" id="PTHR34584:SF1">
    <property type="entry name" value="NA(+)_H(+) ANTIPORTER SUBUNIT E1"/>
    <property type="match status" value="1"/>
</dbReference>
<gene>
    <name evidence="8" type="ORF">UFOPK3564_02979</name>
</gene>
<feature type="compositionally biased region" description="Pro residues" evidence="6">
    <location>
        <begin position="217"/>
        <end position="226"/>
    </location>
</feature>
<evidence type="ECO:0000256" key="4">
    <source>
        <dbReference type="ARBA" id="ARBA00022989"/>
    </source>
</evidence>
<evidence type="ECO:0000313" key="8">
    <source>
        <dbReference type="EMBL" id="CAB4941446.1"/>
    </source>
</evidence>
<dbReference type="InterPro" id="IPR002758">
    <property type="entry name" value="Cation_antiport_E"/>
</dbReference>
<feature type="transmembrane region" description="Helical" evidence="7">
    <location>
        <begin position="20"/>
        <end position="41"/>
    </location>
</feature>
<keyword evidence="2" id="KW-1003">Cell membrane</keyword>
<sequence>MSPVRRIGRLGRRLARRPAAGSQILQPVAVLWLVALWVLLWGRVTPGLVVSGLLVGLLSIAMFPLPPLAIEGRVHPLAVVRFALRFLWDVVRASVQVATLAFRRDQEAPTAVIGVPLITRSDLMLTVVAEVLSLVPGSLVVEIDRHDAIVYLHLIGVADRDAVELERRRAQEAEARMIRAFGSPADRRALEAGGRRGAGPHDPTGGGRGAPVGIPVPADPPPPPAHPASEGGTTG</sequence>
<keyword evidence="5 7" id="KW-0472">Membrane</keyword>
<accession>A0A6J7JE08</accession>
<keyword evidence="3 7" id="KW-0812">Transmembrane</keyword>
<dbReference type="PANTHER" id="PTHR34584">
    <property type="entry name" value="NA(+)/H(+) ANTIPORTER SUBUNIT E1"/>
    <property type="match status" value="1"/>
</dbReference>
<dbReference type="Pfam" id="PF01899">
    <property type="entry name" value="MNHE"/>
    <property type="match status" value="1"/>
</dbReference>
<reference evidence="8" key="1">
    <citation type="submission" date="2020-05" db="EMBL/GenBank/DDBJ databases">
        <authorList>
            <person name="Chiriac C."/>
            <person name="Salcher M."/>
            <person name="Ghai R."/>
            <person name="Kavagutti S V."/>
        </authorList>
    </citation>
    <scope>NUCLEOTIDE SEQUENCE</scope>
</reference>
<name>A0A6J7JE08_9ZZZZ</name>
<evidence type="ECO:0000256" key="6">
    <source>
        <dbReference type="SAM" id="MobiDB-lite"/>
    </source>
</evidence>